<dbReference type="AlphaFoldDB" id="A0A7W6FYF9"/>
<dbReference type="Proteomes" id="UP000561459">
    <property type="component" value="Unassembled WGS sequence"/>
</dbReference>
<reference evidence="3 4" key="1">
    <citation type="submission" date="2020-08" db="EMBL/GenBank/DDBJ databases">
        <title>Genomic Encyclopedia of Type Strains, Phase IV (KMG-IV): sequencing the most valuable type-strain genomes for metagenomic binning, comparative biology and taxonomic classification.</title>
        <authorList>
            <person name="Goeker M."/>
        </authorList>
    </citation>
    <scope>NUCLEOTIDE SEQUENCE [LARGE SCALE GENOMIC DNA]</scope>
    <source>
        <strain evidence="3 4">DSM 27568</strain>
    </source>
</reference>
<evidence type="ECO:0000256" key="1">
    <source>
        <dbReference type="SAM" id="SignalP"/>
    </source>
</evidence>
<sequence length="448" mass="48874">MIGAKRMLLVTAAVTMAISTVGGVAAKPKTAASSTTEANPLATADQNEITRKALAAIQTEQVRKGRDLAAFRWKAVLRDEPPAEAWPSFDSMMDDFMFNFAIKAAASDANYPKVVHIYTPPHSWQGMAVPGSRWGGDNPDNIYRWIPIDSTGHFRLNGKVSANPPSDVSYVLVGDWNTSKTLNMVEQSDLKVNSDGSFSITLDPEPANGRANHIQTFPGAKALFIRDSLGDWNQRANALAIQRLDPPSAPPMTDDQIAAKTADIALEALPHVYWFYKLAHGHPNDITQLTKSGSVGGLLTQRAGSGLAVLADDEAMLITMDPSDAAYYSVVAHNNWWITIDYANHTSSLNNSQITKNADGTSTFVIAPRDPGAHNWIDTGGLHTVPLVIRTQGLSKNPAREPSIKFRVVKVNELKTVLPKETVWVTPAQRHSQITERQRQIAARMADH</sequence>
<accession>A0A7W6FYF9</accession>
<evidence type="ECO:0000259" key="2">
    <source>
        <dbReference type="Pfam" id="PF06742"/>
    </source>
</evidence>
<proteinExistence type="predicted"/>
<dbReference type="EMBL" id="JACIDY010000004">
    <property type="protein sequence ID" value="MBB3940263.1"/>
    <property type="molecule type" value="Genomic_DNA"/>
</dbReference>
<dbReference type="RefSeq" id="WP_183616920.1">
    <property type="nucleotide sequence ID" value="NZ_JACIDY010000004.1"/>
</dbReference>
<name>A0A7W6FYF9_9SPHN</name>
<dbReference type="InterPro" id="IPR010621">
    <property type="entry name" value="DUF1214"/>
</dbReference>
<feature type="signal peptide" evidence="1">
    <location>
        <begin position="1"/>
        <end position="26"/>
    </location>
</feature>
<evidence type="ECO:0000313" key="4">
    <source>
        <dbReference type="Proteomes" id="UP000561459"/>
    </source>
</evidence>
<feature type="domain" description="DUF1214" evidence="2">
    <location>
        <begin position="322"/>
        <end position="390"/>
    </location>
</feature>
<organism evidence="3 4">
    <name type="scientific">Novosphingobium fluoreni</name>
    <dbReference type="NCBI Taxonomy" id="1391222"/>
    <lineage>
        <taxon>Bacteria</taxon>
        <taxon>Pseudomonadati</taxon>
        <taxon>Pseudomonadota</taxon>
        <taxon>Alphaproteobacteria</taxon>
        <taxon>Sphingomonadales</taxon>
        <taxon>Sphingomonadaceae</taxon>
        <taxon>Novosphingobium</taxon>
    </lineage>
</organism>
<comment type="caution">
    <text evidence="3">The sequence shown here is derived from an EMBL/GenBank/DDBJ whole genome shotgun (WGS) entry which is preliminary data.</text>
</comment>
<keyword evidence="4" id="KW-1185">Reference proteome</keyword>
<protein>
    <recommendedName>
        <fullName evidence="2">DUF1214 domain-containing protein</fullName>
    </recommendedName>
</protein>
<feature type="chain" id="PRO_5031151193" description="DUF1214 domain-containing protein" evidence="1">
    <location>
        <begin position="27"/>
        <end position="448"/>
    </location>
</feature>
<keyword evidence="1" id="KW-0732">Signal</keyword>
<evidence type="ECO:0000313" key="3">
    <source>
        <dbReference type="EMBL" id="MBB3940263.1"/>
    </source>
</evidence>
<dbReference type="Pfam" id="PF06742">
    <property type="entry name" value="DUF1214"/>
    <property type="match status" value="1"/>
</dbReference>
<gene>
    <name evidence="3" type="ORF">GGR39_001920</name>
</gene>
<dbReference type="SUPFAM" id="SSF160935">
    <property type="entry name" value="VPA0735-like"/>
    <property type="match status" value="2"/>
</dbReference>